<evidence type="ECO:0000256" key="8">
    <source>
        <dbReference type="ARBA" id="ARBA00023012"/>
    </source>
</evidence>
<keyword evidence="3" id="KW-0597">Phosphoprotein</keyword>
<keyword evidence="9" id="KW-0472">Membrane</keyword>
<dbReference type="SMART" id="SM00387">
    <property type="entry name" value="HATPase_c"/>
    <property type="match status" value="1"/>
</dbReference>
<keyword evidence="12" id="KW-1185">Reference proteome</keyword>
<evidence type="ECO:0000256" key="6">
    <source>
        <dbReference type="ARBA" id="ARBA00022777"/>
    </source>
</evidence>
<accession>A0ABR7MB42</accession>
<dbReference type="Pfam" id="PF02518">
    <property type="entry name" value="HATPase_c"/>
    <property type="match status" value="1"/>
</dbReference>
<sequence>MIPSFYNWRTWLALLALTIVTGTIFYSRYLAQQIAQEERDKVELWVNASKAIFDNPDMPLTLPNMIRNDQTAIPIIETNEQDSIVSFINIDSAKAAGDPGFLQKRLREFKRANEPFILVLSDSPYIANKYYYGNTRLLKEVQYYPIIQLVIVGILIILLLMLLNTRHRSAQNQLWAGMAKETAHQLGTPLSSLQGWVEMLKESGQQDAITHELEKDVNRLKLVSDRFSKIGSTPQVEPTDLVVQVETMLDYIKRRASGGIRFEFHKPEELPLIVPLSPTLFDWVIENLLKNALDAMEGKGTISIDIRKSGQDIIIDVADTGKGIPGGNVNKVFDPGFTTRKRGWGLGLSLSRRIIEQYHGGQLFVKHSEPGKGTTFRILIPQQQKTV</sequence>
<feature type="transmembrane region" description="Helical" evidence="9">
    <location>
        <begin position="143"/>
        <end position="163"/>
    </location>
</feature>
<comment type="caution">
    <text evidence="11">The sequence shown here is derived from an EMBL/GenBank/DDBJ whole genome shotgun (WGS) entry which is preliminary data.</text>
</comment>
<protein>
    <recommendedName>
        <fullName evidence="2">histidine kinase</fullName>
        <ecNumber evidence="2">2.7.13.3</ecNumber>
    </recommendedName>
</protein>
<dbReference type="InterPro" id="IPR005467">
    <property type="entry name" value="His_kinase_dom"/>
</dbReference>
<evidence type="ECO:0000256" key="2">
    <source>
        <dbReference type="ARBA" id="ARBA00012438"/>
    </source>
</evidence>
<dbReference type="EC" id="2.7.13.3" evidence="2"/>
<name>A0ABR7MB42_9BACT</name>
<dbReference type="PANTHER" id="PTHR43065">
    <property type="entry name" value="SENSOR HISTIDINE KINASE"/>
    <property type="match status" value="1"/>
</dbReference>
<dbReference type="GO" id="GO:0016301">
    <property type="term" value="F:kinase activity"/>
    <property type="evidence" value="ECO:0007669"/>
    <property type="project" value="UniProtKB-KW"/>
</dbReference>
<feature type="domain" description="Histidine kinase" evidence="10">
    <location>
        <begin position="181"/>
        <end position="384"/>
    </location>
</feature>
<evidence type="ECO:0000256" key="5">
    <source>
        <dbReference type="ARBA" id="ARBA00022741"/>
    </source>
</evidence>
<dbReference type="EMBL" id="MBUA01000027">
    <property type="protein sequence ID" value="MBC6492059.1"/>
    <property type="molecule type" value="Genomic_DNA"/>
</dbReference>
<keyword evidence="9" id="KW-1133">Transmembrane helix</keyword>
<dbReference type="Proteomes" id="UP000765802">
    <property type="component" value="Unassembled WGS sequence"/>
</dbReference>
<dbReference type="PROSITE" id="PS50109">
    <property type="entry name" value="HIS_KIN"/>
    <property type="match status" value="1"/>
</dbReference>
<dbReference type="PRINTS" id="PR00344">
    <property type="entry name" value="BCTRLSENSOR"/>
</dbReference>
<keyword evidence="8" id="KW-0902">Two-component regulatory system</keyword>
<keyword evidence="5" id="KW-0547">Nucleotide-binding</keyword>
<proteinExistence type="predicted"/>
<keyword evidence="9" id="KW-0812">Transmembrane</keyword>
<dbReference type="InterPro" id="IPR004358">
    <property type="entry name" value="Sig_transdc_His_kin-like_C"/>
</dbReference>
<keyword evidence="6 11" id="KW-0418">Kinase</keyword>
<keyword evidence="4" id="KW-0808">Transferase</keyword>
<evidence type="ECO:0000256" key="9">
    <source>
        <dbReference type="SAM" id="Phobius"/>
    </source>
</evidence>
<evidence type="ECO:0000313" key="11">
    <source>
        <dbReference type="EMBL" id="MBC6492059.1"/>
    </source>
</evidence>
<gene>
    <name evidence="11" type="ORF">BC349_13430</name>
</gene>
<dbReference type="InterPro" id="IPR003594">
    <property type="entry name" value="HATPase_dom"/>
</dbReference>
<evidence type="ECO:0000256" key="1">
    <source>
        <dbReference type="ARBA" id="ARBA00000085"/>
    </source>
</evidence>
<feature type="transmembrane region" description="Helical" evidence="9">
    <location>
        <begin position="12"/>
        <end position="31"/>
    </location>
</feature>
<evidence type="ECO:0000313" key="12">
    <source>
        <dbReference type="Proteomes" id="UP000765802"/>
    </source>
</evidence>
<dbReference type="Gene3D" id="3.30.565.10">
    <property type="entry name" value="Histidine kinase-like ATPase, C-terminal domain"/>
    <property type="match status" value="1"/>
</dbReference>
<evidence type="ECO:0000259" key="10">
    <source>
        <dbReference type="PROSITE" id="PS50109"/>
    </source>
</evidence>
<dbReference type="InterPro" id="IPR003661">
    <property type="entry name" value="HisK_dim/P_dom"/>
</dbReference>
<evidence type="ECO:0000256" key="7">
    <source>
        <dbReference type="ARBA" id="ARBA00022840"/>
    </source>
</evidence>
<dbReference type="PANTHER" id="PTHR43065:SF10">
    <property type="entry name" value="PEROXIDE STRESS-ACTIVATED HISTIDINE KINASE MAK3"/>
    <property type="match status" value="1"/>
</dbReference>
<dbReference type="InterPro" id="IPR036890">
    <property type="entry name" value="HATPase_C_sf"/>
</dbReference>
<dbReference type="CDD" id="cd00082">
    <property type="entry name" value="HisKA"/>
    <property type="match status" value="1"/>
</dbReference>
<dbReference type="RefSeq" id="WP_187257384.1">
    <property type="nucleotide sequence ID" value="NZ_JBHULF010000006.1"/>
</dbReference>
<organism evidence="11 12">
    <name type="scientific">Flavihumibacter stibioxidans</name>
    <dbReference type="NCBI Taxonomy" id="1834163"/>
    <lineage>
        <taxon>Bacteria</taxon>
        <taxon>Pseudomonadati</taxon>
        <taxon>Bacteroidota</taxon>
        <taxon>Chitinophagia</taxon>
        <taxon>Chitinophagales</taxon>
        <taxon>Chitinophagaceae</taxon>
        <taxon>Flavihumibacter</taxon>
    </lineage>
</organism>
<keyword evidence="7" id="KW-0067">ATP-binding</keyword>
<evidence type="ECO:0000256" key="4">
    <source>
        <dbReference type="ARBA" id="ARBA00022679"/>
    </source>
</evidence>
<comment type="catalytic activity">
    <reaction evidence="1">
        <text>ATP + protein L-histidine = ADP + protein N-phospho-L-histidine.</text>
        <dbReference type="EC" id="2.7.13.3"/>
    </reaction>
</comment>
<evidence type="ECO:0000256" key="3">
    <source>
        <dbReference type="ARBA" id="ARBA00022553"/>
    </source>
</evidence>
<dbReference type="SUPFAM" id="SSF55874">
    <property type="entry name" value="ATPase domain of HSP90 chaperone/DNA topoisomerase II/histidine kinase"/>
    <property type="match status" value="1"/>
</dbReference>
<reference evidence="11 12" key="1">
    <citation type="submission" date="2016-07" db="EMBL/GenBank/DDBJ databases">
        <title>Genome analysis of Flavihumibacter stibioxidans YS-17.</title>
        <authorList>
            <person name="Shi K."/>
            <person name="Han Y."/>
            <person name="Wang G."/>
        </authorList>
    </citation>
    <scope>NUCLEOTIDE SEQUENCE [LARGE SCALE GENOMIC DNA]</scope>
    <source>
        <strain evidence="11 12">YS-17</strain>
    </source>
</reference>